<evidence type="ECO:0000313" key="4">
    <source>
        <dbReference type="Proteomes" id="UP000304900"/>
    </source>
</evidence>
<name>A0A4U6D0F2_9BACT</name>
<feature type="region of interest" description="Disordered" evidence="1">
    <location>
        <begin position="1"/>
        <end position="23"/>
    </location>
</feature>
<dbReference type="GO" id="GO:0070290">
    <property type="term" value="F:N-acylphosphatidylethanolamine-specific phospholipase D activity"/>
    <property type="evidence" value="ECO:0007669"/>
    <property type="project" value="InterPro"/>
</dbReference>
<accession>A0A4U6D0F2</accession>
<dbReference type="Proteomes" id="UP000304900">
    <property type="component" value="Unassembled WGS sequence"/>
</dbReference>
<dbReference type="EMBL" id="SZVO01000009">
    <property type="protein sequence ID" value="TKT90552.1"/>
    <property type="molecule type" value="Genomic_DNA"/>
</dbReference>
<dbReference type="SUPFAM" id="SSF56281">
    <property type="entry name" value="Metallo-hydrolase/oxidoreductase"/>
    <property type="match status" value="1"/>
</dbReference>
<evidence type="ECO:0000313" key="3">
    <source>
        <dbReference type="EMBL" id="TKT90552.1"/>
    </source>
</evidence>
<keyword evidence="4" id="KW-1185">Reference proteome</keyword>
<dbReference type="GO" id="GO:0005737">
    <property type="term" value="C:cytoplasm"/>
    <property type="evidence" value="ECO:0007669"/>
    <property type="project" value="TreeGrafter"/>
</dbReference>
<dbReference type="OrthoDB" id="9805728at2"/>
<dbReference type="Pfam" id="PF12706">
    <property type="entry name" value="Lactamase_B_2"/>
    <property type="match status" value="1"/>
</dbReference>
<dbReference type="InterPro" id="IPR036866">
    <property type="entry name" value="RibonucZ/Hydroxyglut_hydro"/>
</dbReference>
<dbReference type="PANTHER" id="PTHR15032">
    <property type="entry name" value="N-ACYL-PHOSPHATIDYLETHANOLAMINE-HYDROLYZING PHOSPHOLIPASE D"/>
    <property type="match status" value="1"/>
</dbReference>
<protein>
    <submittedName>
        <fullName evidence="3">Zn-dependent hydrolase</fullName>
    </submittedName>
</protein>
<dbReference type="InterPro" id="IPR001279">
    <property type="entry name" value="Metallo-B-lactamas"/>
</dbReference>
<feature type="domain" description="Metallo-beta-lactamase" evidence="2">
    <location>
        <begin position="102"/>
        <end position="295"/>
    </location>
</feature>
<dbReference type="InterPro" id="IPR024884">
    <property type="entry name" value="NAPE-PLD"/>
</dbReference>
<dbReference type="AlphaFoldDB" id="A0A4U6D0F2"/>
<dbReference type="Gene3D" id="3.60.15.10">
    <property type="entry name" value="Ribonuclease Z/Hydroxyacylglutathione hydrolase-like"/>
    <property type="match status" value="1"/>
</dbReference>
<dbReference type="GO" id="GO:0008270">
    <property type="term" value="F:zinc ion binding"/>
    <property type="evidence" value="ECO:0007669"/>
    <property type="project" value="InterPro"/>
</dbReference>
<dbReference type="PIRSF" id="PIRSF038896">
    <property type="entry name" value="NAPE-PLD"/>
    <property type="match status" value="1"/>
</dbReference>
<evidence type="ECO:0000256" key="1">
    <source>
        <dbReference type="SAM" id="MobiDB-lite"/>
    </source>
</evidence>
<keyword evidence="3" id="KW-0378">Hydrolase</keyword>
<comment type="caution">
    <text evidence="3">The sequence shown here is derived from an EMBL/GenBank/DDBJ whole genome shotgun (WGS) entry which is preliminary data.</text>
</comment>
<dbReference type="PANTHER" id="PTHR15032:SF4">
    <property type="entry name" value="N-ACYL-PHOSPHATIDYLETHANOLAMINE-HYDROLYZING PHOSPHOLIPASE D"/>
    <property type="match status" value="1"/>
</dbReference>
<organism evidence="3 4">
    <name type="scientific">Dyadobacter frigoris</name>
    <dbReference type="NCBI Taxonomy" id="2576211"/>
    <lineage>
        <taxon>Bacteria</taxon>
        <taxon>Pseudomonadati</taxon>
        <taxon>Bacteroidota</taxon>
        <taxon>Cytophagia</taxon>
        <taxon>Cytophagales</taxon>
        <taxon>Spirosomataceae</taxon>
        <taxon>Dyadobacter</taxon>
    </lineage>
</organism>
<dbReference type="RefSeq" id="WP_137341720.1">
    <property type="nucleotide sequence ID" value="NZ_BSQH01000002.1"/>
</dbReference>
<sequence length="338" mass="38936">MTNPASKYLSNPDLKTPKAPEGWQGTPVDAQGRFMNLNHTFSAELKDVLRWKFQRNPFKEQKREEIWNPVIFRDNSWLETTDDIFVWLGHSTFYIRIGGITILTDPVFGDILSVKRLSEFPVDIHRLVNLDYILLSHDHRDHLDKKSLNILSKQNPDVRYLTGLHMKELVKEFTASDNTEEAGWYQQYNTDNQPIKITFVPSRHWSKRGLFDTNFRLWGGFVIEAKGKRILFGGDSGYDTHYKQMAAVFGSFDYAILGIGAYAPEWFMSPNHQSPKDALKAFTELNAKYYIPMHYGTFDLSDEPLGEPLKQLLTAAENEHPKDKLIIPLIGRPVEITG</sequence>
<reference evidence="3 4" key="1">
    <citation type="submission" date="2019-05" db="EMBL/GenBank/DDBJ databases">
        <title>Dyadobacter AR-3-8 sp. nov., isolated from arctic soil.</title>
        <authorList>
            <person name="Chaudhary D.K."/>
        </authorList>
    </citation>
    <scope>NUCLEOTIDE SEQUENCE [LARGE SCALE GENOMIC DNA]</scope>
    <source>
        <strain evidence="3 4">AR-3-8</strain>
    </source>
</reference>
<gene>
    <name evidence="3" type="ORF">FDK13_19695</name>
</gene>
<evidence type="ECO:0000259" key="2">
    <source>
        <dbReference type="Pfam" id="PF12706"/>
    </source>
</evidence>
<proteinExistence type="predicted"/>